<evidence type="ECO:0000256" key="5">
    <source>
        <dbReference type="ARBA" id="ARBA00023273"/>
    </source>
</evidence>
<dbReference type="InterPro" id="IPR053321">
    <property type="entry name" value="IPP-5-Phosphatase_Type_IV"/>
</dbReference>
<keyword evidence="4" id="KW-0443">Lipid metabolism</keyword>
<dbReference type="Pfam" id="PF22669">
    <property type="entry name" value="Exo_endo_phos2"/>
    <property type="match status" value="1"/>
</dbReference>
<keyword evidence="10" id="KW-1185">Reference proteome</keyword>
<feature type="region of interest" description="Disordered" evidence="7">
    <location>
        <begin position="249"/>
        <end position="303"/>
    </location>
</feature>
<dbReference type="FunFam" id="3.60.10.10:FF:000039">
    <property type="entry name" value="72 kDa inositol polyphosphate 5-phosphatase"/>
    <property type="match status" value="1"/>
</dbReference>
<evidence type="ECO:0000256" key="2">
    <source>
        <dbReference type="ARBA" id="ARBA00013044"/>
    </source>
</evidence>
<dbReference type="GO" id="GO:0007605">
    <property type="term" value="P:sensory perception of sound"/>
    <property type="evidence" value="ECO:0000318"/>
    <property type="project" value="GO_Central"/>
</dbReference>
<proteinExistence type="predicted"/>
<dbReference type="KEGG" id="spu:592337"/>
<dbReference type="SUPFAM" id="SSF56219">
    <property type="entry name" value="DNase I-like"/>
    <property type="match status" value="1"/>
</dbReference>
<dbReference type="OrthoDB" id="2248459at2759"/>
<evidence type="ECO:0000313" key="9">
    <source>
        <dbReference type="EnsemblMetazoa" id="XP_030853568"/>
    </source>
</evidence>
<name>A0A7M7PQI1_STRPU</name>
<dbReference type="Gene3D" id="3.60.10.10">
    <property type="entry name" value="Endonuclease/exonuclease/phosphatase"/>
    <property type="match status" value="1"/>
</dbReference>
<protein>
    <recommendedName>
        <fullName evidence="2">phosphoinositide 5-phosphatase</fullName>
        <ecNumber evidence="2">3.1.3.36</ecNumber>
    </recommendedName>
    <alternativeName>
        <fullName evidence="6">Phosphatidylinositol 4,5-bisphosphate 5-phosphatase</fullName>
    </alternativeName>
</protein>
<keyword evidence="3" id="KW-0378">Hydrolase</keyword>
<accession>A0A7M7PQI1</accession>
<evidence type="ECO:0000256" key="1">
    <source>
        <dbReference type="ARBA" id="ARBA00004138"/>
    </source>
</evidence>
<feature type="domain" description="Inositol polyphosphate-related phosphatase" evidence="8">
    <location>
        <begin position="585"/>
        <end position="890"/>
    </location>
</feature>
<dbReference type="GO" id="GO:0004439">
    <property type="term" value="F:phosphatidylinositol-4,5-bisphosphate 5-phosphatase activity"/>
    <property type="evidence" value="ECO:0007669"/>
    <property type="project" value="UniProtKB-EC"/>
</dbReference>
<evidence type="ECO:0000256" key="6">
    <source>
        <dbReference type="ARBA" id="ARBA00075837"/>
    </source>
</evidence>
<dbReference type="GO" id="GO:0046856">
    <property type="term" value="P:phosphatidylinositol dephosphorylation"/>
    <property type="evidence" value="ECO:0007669"/>
    <property type="project" value="InterPro"/>
</dbReference>
<feature type="compositionally biased region" description="Basic and acidic residues" evidence="7">
    <location>
        <begin position="91"/>
        <end position="108"/>
    </location>
</feature>
<dbReference type="EnsemblMetazoa" id="XM_030997708">
    <property type="protein sequence ID" value="XP_030853568"/>
    <property type="gene ID" value="LOC592337"/>
</dbReference>
<dbReference type="InterPro" id="IPR036691">
    <property type="entry name" value="Endo/exonu/phosph_ase_sf"/>
</dbReference>
<sequence length="933" mass="103946">MDLVDLDPLSARSTSSVEDGASSTRSKKSKTLARLRKLKKTNNSLSDPSKDVLVPHPPDSQQRDGLSDRRLSNGFVNGGSALSDDLTQSTKTERDRVNDIITGDDRGKVTGLDPLPSSNRLDWGENSTLKSSLFSSPLDPVKPMRRGLGGLESLAPRAVLEPLEKPKTKSQMKPEENIDRVGIRTNGISKNGTFEVEEAPKETYDTPSQRGNALRIDGVVETETSDSHNFESFPDRNSIQENDFVSLSSVEKHLPSETNLETKSHAHGREQMKDVLSKSGDLLGDDDGGDALDILPDDGESNELRSDVVVSSAMKERTNISSTFSDMTNTRALAAESNDRTLNSRFQNSLGSEAQDVLQEQQTKPKMSVTLIEDDDDDDESDDDELIVVSPLKNSFEARASNVPPKSEDNLKGNDLEEEEVKEIELPNRTVLGDEDEILKDDDKEDEEKLKQYLKDKLQHIEDDEDSDALRAASPTDSLRAGRLSPITNASAPPPLPSTVMSPSLRTSYKRDDDLEDSFGNSEMSVLSGGSMSETNRSMASSSLLLNKLTNKSARKGNRSYLSGGVRNSGSLLGKDELDSHLPERRLRIFVATWNMHEDKEIPENLDDLLLPEDIEYMQDVYVIGTQESSPDIAEWEIRLQETLGPSHVLLHSAAHGVLQCVVFIRRDLIWFCSPVEESRVSTRPGSMIKTKGAIAVSFNFFGTSFIFIVSHFTSGDENMKERLLDYEKILKGISLPEKVPPTRKFNVLTSDVTTRFDCVFWCGDFNFRLAENKARIEGWIDQLRRGNKDDYDILLQYDQLNKAMQRNEIFQGFHEGKIEFLPTYKFDIGEDIYDTSAKARVPSYTDRVLYKSRKVSDISLIHYSSCEEIKTSDHRPVYALFEAGVRPGKDNSTLGGGMFVREVYIEGIKRRVAKSGMSKRTQAAGSSVCSVM</sequence>
<feature type="compositionally biased region" description="Basic and acidic residues" evidence="7">
    <location>
        <begin position="61"/>
        <end position="71"/>
    </location>
</feature>
<dbReference type="SMART" id="SM00128">
    <property type="entry name" value="IPPc"/>
    <property type="match status" value="1"/>
</dbReference>
<reference evidence="10" key="1">
    <citation type="submission" date="2015-02" db="EMBL/GenBank/DDBJ databases">
        <title>Genome sequencing for Strongylocentrotus purpuratus.</title>
        <authorList>
            <person name="Murali S."/>
            <person name="Liu Y."/>
            <person name="Vee V."/>
            <person name="English A."/>
            <person name="Wang M."/>
            <person name="Skinner E."/>
            <person name="Han Y."/>
            <person name="Muzny D.M."/>
            <person name="Worley K.C."/>
            <person name="Gibbs R.A."/>
        </authorList>
    </citation>
    <scope>NUCLEOTIDE SEQUENCE</scope>
</reference>
<feature type="compositionally biased region" description="Basic and acidic residues" evidence="7">
    <location>
        <begin position="162"/>
        <end position="182"/>
    </location>
</feature>
<dbReference type="GeneID" id="592337"/>
<feature type="compositionally biased region" description="Polar residues" evidence="7">
    <location>
        <begin position="116"/>
        <end position="135"/>
    </location>
</feature>
<reference evidence="9" key="2">
    <citation type="submission" date="2021-01" db="UniProtKB">
        <authorList>
            <consortium name="EnsemblMetazoa"/>
        </authorList>
    </citation>
    <scope>IDENTIFICATION</scope>
</reference>
<feature type="compositionally biased region" description="Basic and acidic residues" evidence="7">
    <location>
        <begin position="250"/>
        <end position="276"/>
    </location>
</feature>
<dbReference type="GO" id="GO:0061512">
    <property type="term" value="P:protein localization to cilium"/>
    <property type="evidence" value="ECO:0000318"/>
    <property type="project" value="GO_Central"/>
</dbReference>
<feature type="region of interest" description="Disordered" evidence="7">
    <location>
        <begin position="398"/>
        <end position="421"/>
    </location>
</feature>
<comment type="subcellular location">
    <subcellularLocation>
        <location evidence="1">Cell projection</location>
        <location evidence="1">Cilium</location>
    </subcellularLocation>
</comment>
<keyword evidence="5" id="KW-0966">Cell projection</keyword>
<dbReference type="Proteomes" id="UP000007110">
    <property type="component" value="Unassembled WGS sequence"/>
</dbReference>
<dbReference type="EC" id="3.1.3.36" evidence="2"/>
<feature type="compositionally biased region" description="Basic residues" evidence="7">
    <location>
        <begin position="25"/>
        <end position="40"/>
    </location>
</feature>
<evidence type="ECO:0000256" key="7">
    <source>
        <dbReference type="SAM" id="MobiDB-lite"/>
    </source>
</evidence>
<evidence type="ECO:0000313" key="10">
    <source>
        <dbReference type="Proteomes" id="UP000007110"/>
    </source>
</evidence>
<dbReference type="GO" id="GO:0097546">
    <property type="term" value="C:ciliary base"/>
    <property type="evidence" value="ECO:0000318"/>
    <property type="project" value="GO_Central"/>
</dbReference>
<feature type="compositionally biased region" description="Basic and acidic residues" evidence="7">
    <location>
        <begin position="406"/>
        <end position="415"/>
    </location>
</feature>
<organism evidence="9 10">
    <name type="scientific">Strongylocentrotus purpuratus</name>
    <name type="common">Purple sea urchin</name>
    <dbReference type="NCBI Taxonomy" id="7668"/>
    <lineage>
        <taxon>Eukaryota</taxon>
        <taxon>Metazoa</taxon>
        <taxon>Echinodermata</taxon>
        <taxon>Eleutherozoa</taxon>
        <taxon>Echinozoa</taxon>
        <taxon>Echinoidea</taxon>
        <taxon>Euechinoidea</taxon>
        <taxon>Echinacea</taxon>
        <taxon>Camarodonta</taxon>
        <taxon>Echinidea</taxon>
        <taxon>Strongylocentrotidae</taxon>
        <taxon>Strongylocentrotus</taxon>
    </lineage>
</organism>
<dbReference type="AlphaFoldDB" id="A0A7M7PQI1"/>
<dbReference type="InterPro" id="IPR000300">
    <property type="entry name" value="IPPc"/>
</dbReference>
<evidence type="ECO:0000256" key="3">
    <source>
        <dbReference type="ARBA" id="ARBA00022801"/>
    </source>
</evidence>
<feature type="compositionally biased region" description="Polar residues" evidence="7">
    <location>
        <begin position="519"/>
        <end position="534"/>
    </location>
</feature>
<dbReference type="PANTHER" id="PTHR47039:SF1">
    <property type="entry name" value="INOSITOL POLYPHOSPHATE 5-PHOSPHATASE E"/>
    <property type="match status" value="1"/>
</dbReference>
<feature type="compositionally biased region" description="Acidic residues" evidence="7">
    <location>
        <begin position="283"/>
        <end position="301"/>
    </location>
</feature>
<feature type="region of interest" description="Disordered" evidence="7">
    <location>
        <begin position="465"/>
        <end position="534"/>
    </location>
</feature>
<evidence type="ECO:0000256" key="4">
    <source>
        <dbReference type="ARBA" id="ARBA00023098"/>
    </source>
</evidence>
<dbReference type="PANTHER" id="PTHR47039">
    <property type="entry name" value="INOSITOL POLYPHOSPHATE 5-PHOSPHATASE E"/>
    <property type="match status" value="1"/>
</dbReference>
<feature type="compositionally biased region" description="Polar residues" evidence="7">
    <location>
        <begin position="11"/>
        <end position="24"/>
    </location>
</feature>
<feature type="region of interest" description="Disordered" evidence="7">
    <location>
        <begin position="1"/>
        <end position="213"/>
    </location>
</feature>
<evidence type="ECO:0000259" key="8">
    <source>
        <dbReference type="SMART" id="SM00128"/>
    </source>
</evidence>
<dbReference type="RefSeq" id="XP_030853568.1">
    <property type="nucleotide sequence ID" value="XM_030997708.1"/>
</dbReference>
<dbReference type="InParanoid" id="A0A7M7PQI1"/>